<dbReference type="AlphaFoldDB" id="A0AAN9VPM6"/>
<feature type="domain" description="WAP" evidence="2">
    <location>
        <begin position="36"/>
        <end position="73"/>
    </location>
</feature>
<feature type="chain" id="PRO_5042990546" description="WAP domain-containing protein" evidence="1">
    <location>
        <begin position="24"/>
        <end position="81"/>
    </location>
</feature>
<evidence type="ECO:0000313" key="3">
    <source>
        <dbReference type="EMBL" id="KAK7866561.1"/>
    </source>
</evidence>
<dbReference type="Gene3D" id="4.10.75.10">
    <property type="entry name" value="Elafin-like"/>
    <property type="match status" value="1"/>
</dbReference>
<reference evidence="3 4" key="1">
    <citation type="submission" date="2024-03" db="EMBL/GenBank/DDBJ databases">
        <title>The genome assembly and annotation of the cricket Gryllus longicercus Weissman &amp; Gray.</title>
        <authorList>
            <person name="Szrajer S."/>
            <person name="Gray D."/>
            <person name="Ylla G."/>
        </authorList>
    </citation>
    <scope>NUCLEOTIDE SEQUENCE [LARGE SCALE GENOMIC DNA]</scope>
    <source>
        <strain evidence="3">DAG 2021-001</strain>
        <tissue evidence="3">Whole body minus gut</tissue>
    </source>
</reference>
<accession>A0AAN9VPM6</accession>
<organism evidence="3 4">
    <name type="scientific">Gryllus longicercus</name>
    <dbReference type="NCBI Taxonomy" id="2509291"/>
    <lineage>
        <taxon>Eukaryota</taxon>
        <taxon>Metazoa</taxon>
        <taxon>Ecdysozoa</taxon>
        <taxon>Arthropoda</taxon>
        <taxon>Hexapoda</taxon>
        <taxon>Insecta</taxon>
        <taxon>Pterygota</taxon>
        <taxon>Neoptera</taxon>
        <taxon>Polyneoptera</taxon>
        <taxon>Orthoptera</taxon>
        <taxon>Ensifera</taxon>
        <taxon>Gryllidea</taxon>
        <taxon>Grylloidea</taxon>
        <taxon>Gryllidae</taxon>
        <taxon>Gryllinae</taxon>
        <taxon>Gryllus</taxon>
    </lineage>
</organism>
<evidence type="ECO:0000259" key="2">
    <source>
        <dbReference type="Pfam" id="PF00095"/>
    </source>
</evidence>
<evidence type="ECO:0000256" key="1">
    <source>
        <dbReference type="SAM" id="SignalP"/>
    </source>
</evidence>
<keyword evidence="4" id="KW-1185">Reference proteome</keyword>
<feature type="signal peptide" evidence="1">
    <location>
        <begin position="1"/>
        <end position="23"/>
    </location>
</feature>
<dbReference type="Proteomes" id="UP001378592">
    <property type="component" value="Unassembled WGS sequence"/>
</dbReference>
<dbReference type="InterPro" id="IPR036645">
    <property type="entry name" value="Elafin-like_sf"/>
</dbReference>
<dbReference type="Pfam" id="PF00095">
    <property type="entry name" value="WAP"/>
    <property type="match status" value="1"/>
</dbReference>
<dbReference type="GO" id="GO:0030414">
    <property type="term" value="F:peptidase inhibitor activity"/>
    <property type="evidence" value="ECO:0007669"/>
    <property type="project" value="InterPro"/>
</dbReference>
<gene>
    <name evidence="3" type="ORF">R5R35_010409</name>
</gene>
<dbReference type="GO" id="GO:0005576">
    <property type="term" value="C:extracellular region"/>
    <property type="evidence" value="ECO:0007669"/>
    <property type="project" value="InterPro"/>
</dbReference>
<proteinExistence type="predicted"/>
<dbReference type="EMBL" id="JAZDUA010000143">
    <property type="protein sequence ID" value="KAK7866561.1"/>
    <property type="molecule type" value="Genomic_DNA"/>
</dbReference>
<comment type="caution">
    <text evidence="3">The sequence shown here is derived from an EMBL/GenBank/DDBJ whole genome shotgun (WGS) entry which is preliminary data.</text>
</comment>
<keyword evidence="1" id="KW-0732">Signal</keyword>
<name>A0AAN9VPM6_9ORTH</name>
<dbReference type="InterPro" id="IPR008197">
    <property type="entry name" value="WAP_dom"/>
</dbReference>
<evidence type="ECO:0000313" key="4">
    <source>
        <dbReference type="Proteomes" id="UP001378592"/>
    </source>
</evidence>
<protein>
    <recommendedName>
        <fullName evidence="2">WAP domain-containing protein</fullName>
    </recommendedName>
</protein>
<sequence length="81" mass="8426">MIPTRKMAFKIFIIAAAVVLVLSTEIPDSNAGSGRGNCPSGLVRECRQTCVSDSNCPSPKEKCCDNSCAGKSCFLTQGGPG</sequence>